<evidence type="ECO:0000256" key="5">
    <source>
        <dbReference type="ARBA" id="ARBA00023306"/>
    </source>
</evidence>
<dbReference type="GO" id="GO:0006281">
    <property type="term" value="P:DNA repair"/>
    <property type="evidence" value="ECO:0007669"/>
    <property type="project" value="TreeGrafter"/>
</dbReference>
<dbReference type="PANTHER" id="PTHR12663">
    <property type="entry name" value="ANDROGEN INDUCED INHIBITOR OF PROLIFERATION AS3 / PDS5-RELATED"/>
    <property type="match status" value="1"/>
</dbReference>
<evidence type="ECO:0000256" key="4">
    <source>
        <dbReference type="ARBA" id="ARBA00023242"/>
    </source>
</evidence>
<dbReference type="GO" id="GO:0005634">
    <property type="term" value="C:nucleus"/>
    <property type="evidence" value="ECO:0007669"/>
    <property type="project" value="UniProtKB-SubCell"/>
</dbReference>
<evidence type="ECO:0000256" key="1">
    <source>
        <dbReference type="ARBA" id="ARBA00004123"/>
    </source>
</evidence>
<feature type="region of interest" description="Disordered" evidence="6">
    <location>
        <begin position="1295"/>
        <end position="1453"/>
    </location>
</feature>
<organism evidence="7 8">
    <name type="scientific">Cladosporium halotolerans</name>
    <dbReference type="NCBI Taxonomy" id="1052096"/>
    <lineage>
        <taxon>Eukaryota</taxon>
        <taxon>Fungi</taxon>
        <taxon>Dikarya</taxon>
        <taxon>Ascomycota</taxon>
        <taxon>Pezizomycotina</taxon>
        <taxon>Dothideomycetes</taxon>
        <taxon>Dothideomycetidae</taxon>
        <taxon>Cladosporiales</taxon>
        <taxon>Cladosporiaceae</taxon>
        <taxon>Cladosporium</taxon>
    </lineage>
</organism>
<feature type="compositionally biased region" description="Acidic residues" evidence="6">
    <location>
        <begin position="1365"/>
        <end position="1387"/>
    </location>
</feature>
<comment type="caution">
    <text evidence="7">The sequence shown here is derived from an EMBL/GenBank/DDBJ whole genome shotgun (WGS) entry which is preliminary data.</text>
</comment>
<comment type="subcellular location">
    <subcellularLocation>
        <location evidence="1">Nucleus</location>
    </subcellularLocation>
</comment>
<reference evidence="7 8" key="1">
    <citation type="journal article" date="2020" name="Microbiol. Resour. Announc.">
        <title>Draft Genome Sequence of a Cladosporium Species Isolated from the Mesophotic Ascidian Didemnum maculosum.</title>
        <authorList>
            <person name="Gioti A."/>
            <person name="Siaperas R."/>
            <person name="Nikolaivits E."/>
            <person name="Le Goff G."/>
            <person name="Ouazzani J."/>
            <person name="Kotoulas G."/>
            <person name="Topakas E."/>
        </authorList>
    </citation>
    <scope>NUCLEOTIDE SEQUENCE [LARGE SCALE GENOMIC DNA]</scope>
    <source>
        <strain evidence="7 8">TM138-S3</strain>
    </source>
</reference>
<evidence type="ECO:0000256" key="2">
    <source>
        <dbReference type="ARBA" id="ARBA00022618"/>
    </source>
</evidence>
<gene>
    <name evidence="7" type="ORF">WHR41_02398</name>
</gene>
<feature type="region of interest" description="Disordered" evidence="6">
    <location>
        <begin position="1"/>
        <end position="42"/>
    </location>
</feature>
<sequence>MARASRRRAASPEPVEEPQELEVEQQSQDEEMEVEEEAEQEAAQVLEFDEPLTWRAGRPIPVADLLRRLKKLHDELSAMEQFEVEDQAGRDSVTPKAQELGNTQLLGHKDKGVKAWTLACIVQMFRVLAPNAPYKAGQLREIFSLVASTVIPALANSSGPYQQQYLDILDSLANLRSIVLITDLPGSENLILTLFANCFDLLSGNIKGAGVEQVAKTVQYNLTIALSAILQEGGKPPDGVLDILLAQFLRADPETMAQSGAPAPRTLEDISPAYNLARSICNHCADSLSVAVGNYYSSVLVDASEAPTTSKLGKSKGRKRTHDESENESDDGLMTPPVEQDFRDVEKAHSLLRELWRTSAEVIDAVIPQVTSEMTAENVQIRTLAVQTVGDMIAGIGAAGPPPPEPLDPAAYPSPSLESSAPQQQENALFKPIAPHDFSSKYPECYHEFLKRRSDRSPNIRSAWATAAARIVLTSGGNRGLDADQETNFLNGLADMLLDSDEKVRLAAVQAIAGFSFDAIIQKLGKSGGVLTEKSLLNNLAGRIKDPKAHVRTAAIELLARIWGVASGAIGEGSERARTLLGAIPSSILGAVYINNPHINALVYRALHESLLPVSYPRIKSNKVTSQRVADSQNGSTSSLDPDTIRVERILVLMRDLDARARTVFYKLQQHQAAFAKYMEVFLKTSESLHGDDTESSQKEDKKKLATYVEQLAKLMPDPQLAAEHLQKFSKHHDRRANQLIRFCYAADSDYRKITKAMKEFSKRLEDAPAPMPTVLETMLPLMRIVSILVFNQSHVTPMGNIARTNEKDLSSTAHELLQEISTQRPEAFKVQAKEYVQTLKKQAPTATTPNDPEAVEILKSCAHFAQRSPNDMPKDRDFYEAMGAFALHGSPPKASKHAITVIASSASKKDMYANDILKQCLETAEYGAEHFLSKLAAISQICLLMSGEVQEQSEEAVTALVIGKILRQVRTPAEENDPEWTDDIDDDLASKLWALKILVNNIRGRVGLITDDAQKSAFRATANPVYKLLNTLIENEGELSKTTTTPKHHRSSMRLAAAVQLLKLCCDRTLHSFFSHADFNRLAKVAQDPLPEVRAGFVRTVKKYLGQGKLPQRFYGLVFMYAFEPSKEVKESTTTWLKARAAMAGKGNDPTMVQVFVRFLSLLAHHQDFSPEAGELEDFVEYIMFYLKCVATESNIPLIYHLAQRVKTVQDGIDQSKTENLYVLSDLAQAIIKRFQEEKGWSLQVYPSKVRIPAGPFAPLADHQTAQEISEKRYLPDELDEDVIADLVRASLRPKKRKAEGTASKQPAKKTKSSASAAAPKKTPARKVPKPAKTPKKKIEDTIPESERRKSARVSTAKSYVEQSDSEEDEPDNEEEGESANEDVESDTPPSSHPTPAAARAPPPASSQETKKRGKQPQRAPTRRLPTRGGRRNGKAEDSDEELSDAPSDLEA</sequence>
<dbReference type="RefSeq" id="XP_069231907.1">
    <property type="nucleotide sequence ID" value="XM_069371004.1"/>
</dbReference>
<feature type="compositionally biased region" description="Basic residues" evidence="6">
    <location>
        <begin position="1324"/>
        <end position="1337"/>
    </location>
</feature>
<dbReference type="InterPro" id="IPR016024">
    <property type="entry name" value="ARM-type_fold"/>
</dbReference>
<feature type="compositionally biased region" description="Acidic residues" evidence="6">
    <location>
        <begin position="14"/>
        <end position="40"/>
    </location>
</feature>
<feature type="compositionally biased region" description="Basic and acidic residues" evidence="6">
    <location>
        <begin position="1338"/>
        <end position="1350"/>
    </location>
</feature>
<keyword evidence="2" id="KW-0132">Cell division</keyword>
<dbReference type="SUPFAM" id="SSF48371">
    <property type="entry name" value="ARM repeat"/>
    <property type="match status" value="1"/>
</dbReference>
<keyword evidence="5" id="KW-0131">Cell cycle</keyword>
<dbReference type="CDD" id="cd19953">
    <property type="entry name" value="PDS5"/>
    <property type="match status" value="1"/>
</dbReference>
<evidence type="ECO:0000313" key="7">
    <source>
        <dbReference type="EMBL" id="KAL1588802.1"/>
    </source>
</evidence>
<feature type="region of interest" description="Disordered" evidence="6">
    <location>
        <begin position="397"/>
        <end position="425"/>
    </location>
</feature>
<dbReference type="Pfam" id="PF20168">
    <property type="entry name" value="PDS5"/>
    <property type="match status" value="1"/>
</dbReference>
<feature type="compositionally biased region" description="Polar residues" evidence="6">
    <location>
        <begin position="416"/>
        <end position="425"/>
    </location>
</feature>
<keyword evidence="3" id="KW-0498">Mitosis</keyword>
<evidence type="ECO:0000313" key="8">
    <source>
        <dbReference type="Proteomes" id="UP000803884"/>
    </source>
</evidence>
<dbReference type="Proteomes" id="UP000803884">
    <property type="component" value="Unassembled WGS sequence"/>
</dbReference>
<dbReference type="InterPro" id="IPR039776">
    <property type="entry name" value="Pds5"/>
</dbReference>
<dbReference type="Gene3D" id="1.25.10.10">
    <property type="entry name" value="Leucine-rich Repeat Variant"/>
    <property type="match status" value="1"/>
</dbReference>
<dbReference type="GeneID" id="96003842"/>
<keyword evidence="4" id="KW-0539">Nucleus</keyword>
<accession>A0AB34KYE5</accession>
<feature type="compositionally biased region" description="Low complexity" evidence="6">
    <location>
        <begin position="1388"/>
        <end position="1401"/>
    </location>
</feature>
<dbReference type="EMBL" id="JAAQHG020000006">
    <property type="protein sequence ID" value="KAL1588802.1"/>
    <property type="molecule type" value="Genomic_DNA"/>
</dbReference>
<dbReference type="GO" id="GO:0000785">
    <property type="term" value="C:chromatin"/>
    <property type="evidence" value="ECO:0007669"/>
    <property type="project" value="TreeGrafter"/>
</dbReference>
<dbReference type="InterPro" id="IPR011989">
    <property type="entry name" value="ARM-like"/>
</dbReference>
<keyword evidence="8" id="KW-1185">Reference proteome</keyword>
<name>A0AB34KYE5_9PEZI</name>
<dbReference type="PANTHER" id="PTHR12663:SF0">
    <property type="entry name" value="PRECOCIOUS DISSOCIATION OF SISTERS 5, ISOFORM A"/>
    <property type="match status" value="1"/>
</dbReference>
<dbReference type="GO" id="GO:0051301">
    <property type="term" value="P:cell division"/>
    <property type="evidence" value="ECO:0007669"/>
    <property type="project" value="UniProtKB-KW"/>
</dbReference>
<feature type="compositionally biased region" description="Basic residues" evidence="6">
    <location>
        <begin position="1413"/>
        <end position="1434"/>
    </location>
</feature>
<feature type="compositionally biased region" description="Acidic residues" evidence="6">
    <location>
        <begin position="1439"/>
        <end position="1453"/>
    </location>
</feature>
<feature type="compositionally biased region" description="Low complexity" evidence="6">
    <location>
        <begin position="1314"/>
        <end position="1323"/>
    </location>
</feature>
<feature type="region of interest" description="Disordered" evidence="6">
    <location>
        <begin position="307"/>
        <end position="338"/>
    </location>
</feature>
<protein>
    <submittedName>
        <fullName evidence="7">Uncharacterized protein</fullName>
    </submittedName>
</protein>
<evidence type="ECO:0000256" key="6">
    <source>
        <dbReference type="SAM" id="MobiDB-lite"/>
    </source>
</evidence>
<evidence type="ECO:0000256" key="3">
    <source>
        <dbReference type="ARBA" id="ARBA00022776"/>
    </source>
</evidence>
<dbReference type="GO" id="GO:0007064">
    <property type="term" value="P:mitotic sister chromatid cohesion"/>
    <property type="evidence" value="ECO:0007669"/>
    <property type="project" value="InterPro"/>
</dbReference>
<proteinExistence type="predicted"/>